<proteinExistence type="predicted"/>
<dbReference type="GO" id="GO:0008270">
    <property type="term" value="F:zinc ion binding"/>
    <property type="evidence" value="ECO:0007669"/>
    <property type="project" value="InterPro"/>
</dbReference>
<evidence type="ECO:0000313" key="2">
    <source>
        <dbReference type="EMBL" id="EHK98956.1"/>
    </source>
</evidence>
<organism evidence="2 3">
    <name type="scientific">Glarea lozoyensis (strain ATCC 74030 / MF5533)</name>
    <dbReference type="NCBI Taxonomy" id="1104152"/>
    <lineage>
        <taxon>Eukaryota</taxon>
        <taxon>Fungi</taxon>
        <taxon>Dikarya</taxon>
        <taxon>Ascomycota</taxon>
        <taxon>Pezizomycotina</taxon>
        <taxon>Leotiomycetes</taxon>
        <taxon>Helotiales</taxon>
        <taxon>Helotiaceae</taxon>
        <taxon>Glarea</taxon>
    </lineage>
</organism>
<dbReference type="GO" id="GO:0006284">
    <property type="term" value="P:base-excision repair"/>
    <property type="evidence" value="ECO:0007669"/>
    <property type="project" value="InterPro"/>
</dbReference>
<accession>H0ERC8</accession>
<feature type="domain" description="Formamidopyrimidine-DNA glycosylase catalytic" evidence="1">
    <location>
        <begin position="1"/>
        <end position="37"/>
    </location>
</feature>
<dbReference type="InterPro" id="IPR012319">
    <property type="entry name" value="FPG_cat"/>
</dbReference>
<dbReference type="GO" id="GO:0019104">
    <property type="term" value="F:DNA N-glycosylase activity"/>
    <property type="evidence" value="ECO:0007669"/>
    <property type="project" value="InterPro"/>
</dbReference>
<evidence type="ECO:0000259" key="1">
    <source>
        <dbReference type="Pfam" id="PF01149"/>
    </source>
</evidence>
<keyword evidence="3" id="KW-1185">Reference proteome</keyword>
<reference evidence="2 3" key="1">
    <citation type="journal article" date="2012" name="Eukaryot. Cell">
        <title>Genome sequence of the fungus Glarea lozoyensis: the first genome sequence of a species from the Helotiaceae family.</title>
        <authorList>
            <person name="Youssar L."/>
            <person name="Gruening B.A."/>
            <person name="Erxleben A."/>
            <person name="Guenther S."/>
            <person name="Huettel W."/>
        </authorList>
    </citation>
    <scope>NUCLEOTIDE SEQUENCE [LARGE SCALE GENOMIC DNA]</scope>
    <source>
        <strain evidence="3">ATCC 74030 / MF5533</strain>
    </source>
</reference>
<sequence>MPEIAEIARAVHNLKRTIVGKTLAKVTAVDDANIFGKTEWLRCRGRPRVAA</sequence>
<dbReference type="InParanoid" id="H0ERC8"/>
<dbReference type="OrthoDB" id="444592at2759"/>
<dbReference type="EMBL" id="AGUE01000134">
    <property type="protein sequence ID" value="EHK98956.1"/>
    <property type="molecule type" value="Genomic_DNA"/>
</dbReference>
<dbReference type="Gene3D" id="3.20.190.10">
    <property type="entry name" value="MutM-like, N-terminal"/>
    <property type="match status" value="1"/>
</dbReference>
<dbReference type="Pfam" id="PF01149">
    <property type="entry name" value="Fapy_DNA_glyco"/>
    <property type="match status" value="1"/>
</dbReference>
<protein>
    <recommendedName>
        <fullName evidence="1">Formamidopyrimidine-DNA glycosylase catalytic domain-containing protein</fullName>
    </recommendedName>
</protein>
<comment type="caution">
    <text evidence="2">The sequence shown here is derived from an EMBL/GenBank/DDBJ whole genome shotgun (WGS) entry which is preliminary data.</text>
</comment>
<evidence type="ECO:0000313" key="3">
    <source>
        <dbReference type="Proteomes" id="UP000005446"/>
    </source>
</evidence>
<dbReference type="InterPro" id="IPR035937">
    <property type="entry name" value="FPG_N"/>
</dbReference>
<dbReference type="AlphaFoldDB" id="H0ERC8"/>
<dbReference type="GO" id="GO:0003906">
    <property type="term" value="F:DNA-(apurinic or apyrimidinic site) endonuclease activity"/>
    <property type="evidence" value="ECO:0007669"/>
    <property type="project" value="InterPro"/>
</dbReference>
<dbReference type="HOGENOM" id="CLU_3106535_0_0_1"/>
<dbReference type="Proteomes" id="UP000005446">
    <property type="component" value="Unassembled WGS sequence"/>
</dbReference>
<name>H0ERC8_GLAL7</name>
<gene>
    <name evidence="2" type="ORF">M7I_5247</name>
</gene>